<dbReference type="AlphaFoldDB" id="A0A059EWU4"/>
<sequence length="169" mass="19638">MQESFDFRTNNAGGPGKIVQVDETMLNYKCKSHRGRSSRNKSDALCIVEYDGHITREFAVLIPNKKEDTIILIHCNNVNGPTIWTDEHKSYSSLTKNGYFHQSVCHKYNFINKINGCNTQAVEAFNNELKLEIKRRKGVLTSSRGDFLKEFTWLFNNKKDRFKRILKMI</sequence>
<dbReference type="PANTHER" id="PTHR47163:SF2">
    <property type="entry name" value="SI:DKEY-17M8.2"/>
    <property type="match status" value="1"/>
</dbReference>
<dbReference type="OrthoDB" id="10052789at2759"/>
<feature type="domain" description="ISXO2-like transposase" evidence="1">
    <location>
        <begin position="11"/>
        <end position="156"/>
    </location>
</feature>
<dbReference type="SMART" id="SM01126">
    <property type="entry name" value="DDE_Tnp_IS1595"/>
    <property type="match status" value="1"/>
</dbReference>
<dbReference type="Pfam" id="PF12762">
    <property type="entry name" value="DDE_Tnp_IS1595"/>
    <property type="match status" value="1"/>
</dbReference>
<dbReference type="PANTHER" id="PTHR47163">
    <property type="entry name" value="DDE_TNP_IS1595 DOMAIN-CONTAINING PROTEIN"/>
    <property type="match status" value="1"/>
</dbReference>
<evidence type="ECO:0000259" key="1">
    <source>
        <dbReference type="SMART" id="SM01126"/>
    </source>
</evidence>
<evidence type="ECO:0000313" key="3">
    <source>
        <dbReference type="Proteomes" id="UP000030655"/>
    </source>
</evidence>
<reference evidence="2 3" key="2">
    <citation type="submission" date="2014-03" db="EMBL/GenBank/DDBJ databases">
        <title>The Genome Sequence of Anncaliia algerae insect isolate PRA339.</title>
        <authorList>
            <consortium name="The Broad Institute Genome Sequencing Platform"/>
            <consortium name="The Broad Institute Genome Sequencing Center for Infectious Disease"/>
            <person name="Cuomo C."/>
            <person name="Becnel J."/>
            <person name="Sanscrainte N."/>
            <person name="Walker B."/>
            <person name="Young S.K."/>
            <person name="Zeng Q."/>
            <person name="Gargeya S."/>
            <person name="Fitzgerald M."/>
            <person name="Haas B."/>
            <person name="Abouelleil A."/>
            <person name="Alvarado L."/>
            <person name="Arachchi H.M."/>
            <person name="Berlin A.M."/>
            <person name="Chapman S.B."/>
            <person name="Dewar J."/>
            <person name="Goldberg J."/>
            <person name="Griggs A."/>
            <person name="Gujja S."/>
            <person name="Hansen M."/>
            <person name="Howarth C."/>
            <person name="Imamovic A."/>
            <person name="Larimer J."/>
            <person name="McCowan C."/>
            <person name="Murphy C."/>
            <person name="Neiman D."/>
            <person name="Pearson M."/>
            <person name="Priest M."/>
            <person name="Roberts A."/>
            <person name="Saif S."/>
            <person name="Shea T."/>
            <person name="Sisk P."/>
            <person name="Sykes S."/>
            <person name="Wortman J."/>
            <person name="Nusbaum C."/>
            <person name="Birren B."/>
        </authorList>
    </citation>
    <scope>NUCLEOTIDE SEQUENCE [LARGE SCALE GENOMIC DNA]</scope>
    <source>
        <strain evidence="2 3">PRA339</strain>
    </source>
</reference>
<evidence type="ECO:0000313" key="2">
    <source>
        <dbReference type="EMBL" id="KCZ79342.1"/>
    </source>
</evidence>
<gene>
    <name evidence="2" type="ORF">H312_03264</name>
</gene>
<name>A0A059EWU4_9MICR</name>
<organism evidence="2 3">
    <name type="scientific">Anncaliia algerae PRA339</name>
    <dbReference type="NCBI Taxonomy" id="1288291"/>
    <lineage>
        <taxon>Eukaryota</taxon>
        <taxon>Fungi</taxon>
        <taxon>Fungi incertae sedis</taxon>
        <taxon>Microsporidia</taxon>
        <taxon>Tubulinosematoidea</taxon>
        <taxon>Tubulinosematidae</taxon>
        <taxon>Anncaliia</taxon>
    </lineage>
</organism>
<dbReference type="HOGENOM" id="CLU_044348_8_0_1"/>
<dbReference type="Proteomes" id="UP000030655">
    <property type="component" value="Unassembled WGS sequence"/>
</dbReference>
<proteinExistence type="predicted"/>
<reference evidence="3" key="1">
    <citation type="submission" date="2013-02" db="EMBL/GenBank/DDBJ databases">
        <authorList>
            <consortium name="The Broad Institute Genome Sequencing Platform"/>
            <person name="Cuomo C."/>
            <person name="Becnel J."/>
            <person name="Sanscrainte N."/>
            <person name="Walker B."/>
            <person name="Young S.K."/>
            <person name="Zeng Q."/>
            <person name="Gargeya S."/>
            <person name="Fitzgerald M."/>
            <person name="Haas B."/>
            <person name="Abouelleil A."/>
            <person name="Alvarado L."/>
            <person name="Arachchi H.M."/>
            <person name="Berlin A.M."/>
            <person name="Chapman S.B."/>
            <person name="Dewar J."/>
            <person name="Goldberg J."/>
            <person name="Griggs A."/>
            <person name="Gujja S."/>
            <person name="Hansen M."/>
            <person name="Howarth C."/>
            <person name="Imamovic A."/>
            <person name="Larimer J."/>
            <person name="McCowan C."/>
            <person name="Murphy C."/>
            <person name="Neiman D."/>
            <person name="Pearson M."/>
            <person name="Priest M."/>
            <person name="Roberts A."/>
            <person name="Saif S."/>
            <person name="Shea T."/>
            <person name="Sisk P."/>
            <person name="Sykes S."/>
            <person name="Wortman J."/>
            <person name="Nusbaum C."/>
            <person name="Birren B."/>
        </authorList>
    </citation>
    <scope>NUCLEOTIDE SEQUENCE [LARGE SCALE GENOMIC DNA]</scope>
    <source>
        <strain evidence="3">PRA339</strain>
    </source>
</reference>
<dbReference type="InterPro" id="IPR024445">
    <property type="entry name" value="Tnp_ISXO2-like"/>
</dbReference>
<dbReference type="InterPro" id="IPR053164">
    <property type="entry name" value="IS1016-like_transposase"/>
</dbReference>
<dbReference type="VEuPathDB" id="MicrosporidiaDB:H312_03264"/>
<dbReference type="EMBL" id="KK365293">
    <property type="protein sequence ID" value="KCZ79342.1"/>
    <property type="molecule type" value="Genomic_DNA"/>
</dbReference>
<accession>A0A059EWU4</accession>
<keyword evidence="3" id="KW-1185">Reference proteome</keyword>
<protein>
    <recommendedName>
        <fullName evidence="1">ISXO2-like transposase domain-containing protein</fullName>
    </recommendedName>
</protein>